<name>A0A6I4T3M1_9SPHN</name>
<sequence length="59" mass="6528">MSESDPELEHLRALCARAERWAARIEWAVFAAAIALAFVCTPIIAKNIALGFCAEWILP</sequence>
<accession>A0A6I4T3M1</accession>
<evidence type="ECO:0000313" key="3">
    <source>
        <dbReference type="Proteomes" id="UP000438476"/>
    </source>
</evidence>
<dbReference type="Proteomes" id="UP000438476">
    <property type="component" value="Unassembled WGS sequence"/>
</dbReference>
<gene>
    <name evidence="2" type="ORF">GRI91_03820</name>
</gene>
<evidence type="ECO:0000313" key="2">
    <source>
        <dbReference type="EMBL" id="MXO64879.1"/>
    </source>
</evidence>
<evidence type="ECO:0000256" key="1">
    <source>
        <dbReference type="SAM" id="Phobius"/>
    </source>
</evidence>
<dbReference type="EMBL" id="WTYT01000001">
    <property type="protein sequence ID" value="MXO64879.1"/>
    <property type="molecule type" value="Genomic_DNA"/>
</dbReference>
<comment type="caution">
    <text evidence="2">The sequence shown here is derived from an EMBL/GenBank/DDBJ whole genome shotgun (WGS) entry which is preliminary data.</text>
</comment>
<protein>
    <submittedName>
        <fullName evidence="2">Uncharacterized protein</fullName>
    </submittedName>
</protein>
<dbReference type="RefSeq" id="WP_160735260.1">
    <property type="nucleotide sequence ID" value="NZ_WTYT01000001.1"/>
</dbReference>
<keyword evidence="1" id="KW-1133">Transmembrane helix</keyword>
<keyword evidence="1" id="KW-0472">Membrane</keyword>
<organism evidence="2 3">
    <name type="scientific">Altericroceibacterium endophyticum</name>
    <dbReference type="NCBI Taxonomy" id="1808508"/>
    <lineage>
        <taxon>Bacteria</taxon>
        <taxon>Pseudomonadati</taxon>
        <taxon>Pseudomonadota</taxon>
        <taxon>Alphaproteobacteria</taxon>
        <taxon>Sphingomonadales</taxon>
        <taxon>Erythrobacteraceae</taxon>
        <taxon>Altericroceibacterium</taxon>
    </lineage>
</organism>
<dbReference type="AlphaFoldDB" id="A0A6I4T3M1"/>
<feature type="transmembrane region" description="Helical" evidence="1">
    <location>
        <begin position="27"/>
        <end position="45"/>
    </location>
</feature>
<proteinExistence type="predicted"/>
<keyword evidence="3" id="KW-1185">Reference proteome</keyword>
<reference evidence="2 3" key="1">
    <citation type="submission" date="2019-12" db="EMBL/GenBank/DDBJ databases">
        <title>Genomic-based taxomic classification of the family Erythrobacteraceae.</title>
        <authorList>
            <person name="Xu L."/>
        </authorList>
    </citation>
    <scope>NUCLEOTIDE SEQUENCE [LARGE SCALE GENOMIC DNA]</scope>
    <source>
        <strain evidence="2 3">LMG 29518</strain>
    </source>
</reference>
<keyword evidence="1" id="KW-0812">Transmembrane</keyword>